<dbReference type="SMART" id="SM00347">
    <property type="entry name" value="HTH_MARR"/>
    <property type="match status" value="1"/>
</dbReference>
<dbReference type="InterPro" id="IPR036390">
    <property type="entry name" value="WH_DNA-bd_sf"/>
</dbReference>
<dbReference type="PANTHER" id="PTHR33164">
    <property type="entry name" value="TRANSCRIPTIONAL REGULATOR, MARR FAMILY"/>
    <property type="match status" value="1"/>
</dbReference>
<dbReference type="Pfam" id="PF12802">
    <property type="entry name" value="MarR_2"/>
    <property type="match status" value="1"/>
</dbReference>
<evidence type="ECO:0000259" key="1">
    <source>
        <dbReference type="PROSITE" id="PS50995"/>
    </source>
</evidence>
<evidence type="ECO:0000313" key="2">
    <source>
        <dbReference type="EMBL" id="ETW11575.1"/>
    </source>
</evidence>
<name>W4HHV5_9RHOB</name>
<protein>
    <submittedName>
        <fullName evidence="2">Transcriptional regulator MarR/emrR family protein</fullName>
    </submittedName>
</protein>
<gene>
    <name evidence="2" type="ORF">ATO8_16710</name>
</gene>
<dbReference type="AlphaFoldDB" id="W4HHV5"/>
<dbReference type="eggNOG" id="COG1846">
    <property type="taxonomic scope" value="Bacteria"/>
</dbReference>
<keyword evidence="3" id="KW-1185">Reference proteome</keyword>
<dbReference type="STRING" id="1379903.ATO8_16710"/>
<dbReference type="GO" id="GO:0006950">
    <property type="term" value="P:response to stress"/>
    <property type="evidence" value="ECO:0007669"/>
    <property type="project" value="TreeGrafter"/>
</dbReference>
<dbReference type="Gene3D" id="1.10.10.10">
    <property type="entry name" value="Winged helix-like DNA-binding domain superfamily/Winged helix DNA-binding domain"/>
    <property type="match status" value="1"/>
</dbReference>
<accession>W4HHV5</accession>
<organism evidence="2 3">
    <name type="scientific">Roseivivax marinus</name>
    <dbReference type="NCBI Taxonomy" id="1379903"/>
    <lineage>
        <taxon>Bacteria</taxon>
        <taxon>Pseudomonadati</taxon>
        <taxon>Pseudomonadota</taxon>
        <taxon>Alphaproteobacteria</taxon>
        <taxon>Rhodobacterales</taxon>
        <taxon>Roseobacteraceae</taxon>
        <taxon>Roseivivax</taxon>
    </lineage>
</organism>
<dbReference type="InterPro" id="IPR036388">
    <property type="entry name" value="WH-like_DNA-bd_sf"/>
</dbReference>
<comment type="caution">
    <text evidence="2">The sequence shown here is derived from an EMBL/GenBank/DDBJ whole genome shotgun (WGS) entry which is preliminary data.</text>
</comment>
<reference evidence="2 3" key="1">
    <citation type="journal article" date="2014" name="Antonie Van Leeuwenhoek">
        <title>Roseivivax atlanticus sp. nov., isolated from surface seawater of the Atlantic Ocean.</title>
        <authorList>
            <person name="Li G."/>
            <person name="Lai Q."/>
            <person name="Liu X."/>
            <person name="Sun F."/>
            <person name="Shao Z."/>
        </authorList>
    </citation>
    <scope>NUCLEOTIDE SEQUENCE [LARGE SCALE GENOMIC DNA]</scope>
    <source>
        <strain evidence="2 3">22II-s10s</strain>
    </source>
</reference>
<dbReference type="SUPFAM" id="SSF46785">
    <property type="entry name" value="Winged helix' DNA-binding domain"/>
    <property type="match status" value="1"/>
</dbReference>
<dbReference type="Proteomes" id="UP000019063">
    <property type="component" value="Unassembled WGS sequence"/>
</dbReference>
<dbReference type="PROSITE" id="PS50995">
    <property type="entry name" value="HTH_MARR_2"/>
    <property type="match status" value="1"/>
</dbReference>
<dbReference type="PANTHER" id="PTHR33164:SF43">
    <property type="entry name" value="HTH-TYPE TRANSCRIPTIONAL REPRESSOR YETL"/>
    <property type="match status" value="1"/>
</dbReference>
<dbReference type="InterPro" id="IPR000835">
    <property type="entry name" value="HTH_MarR-typ"/>
</dbReference>
<dbReference type="InterPro" id="IPR039422">
    <property type="entry name" value="MarR/SlyA-like"/>
</dbReference>
<sequence>MQTETAEQIRDEAFSGDLRYLMAVSHLVLANNQVTNRFIEQTYDMPVHAWSALYAVVHFPGVRAKEIRTLFPRPQNSISRAVSLLHRRGLLRQETMQDDNRARHLYPTDEGVALLSEIEERIGARQQEMFAPLTEDEKAEFLRLCRKVIASGKHETSEVL</sequence>
<feature type="domain" description="HTH marR-type" evidence="1">
    <location>
        <begin position="17"/>
        <end position="150"/>
    </location>
</feature>
<dbReference type="EMBL" id="AQQW01000011">
    <property type="protein sequence ID" value="ETW11575.1"/>
    <property type="molecule type" value="Genomic_DNA"/>
</dbReference>
<dbReference type="GO" id="GO:0003700">
    <property type="term" value="F:DNA-binding transcription factor activity"/>
    <property type="evidence" value="ECO:0007669"/>
    <property type="project" value="InterPro"/>
</dbReference>
<dbReference type="RefSeq" id="WP_043846141.1">
    <property type="nucleotide sequence ID" value="NZ_AQQW01000011.1"/>
</dbReference>
<dbReference type="PRINTS" id="PR00598">
    <property type="entry name" value="HTHMARR"/>
</dbReference>
<proteinExistence type="predicted"/>
<evidence type="ECO:0000313" key="3">
    <source>
        <dbReference type="Proteomes" id="UP000019063"/>
    </source>
</evidence>